<protein>
    <submittedName>
        <fullName evidence="7">TetR/AcrR family transcriptional regulator</fullName>
    </submittedName>
</protein>
<evidence type="ECO:0000256" key="3">
    <source>
        <dbReference type="ARBA" id="ARBA00023163"/>
    </source>
</evidence>
<dbReference type="InterPro" id="IPR009057">
    <property type="entry name" value="Homeodomain-like_sf"/>
</dbReference>
<name>A0A386ZCD7_9NOCA</name>
<keyword evidence="3" id="KW-0804">Transcription</keyword>
<proteinExistence type="predicted"/>
<feature type="compositionally biased region" description="Basic and acidic residues" evidence="5">
    <location>
        <begin position="36"/>
        <end position="47"/>
    </location>
</feature>
<dbReference type="PANTHER" id="PTHR30055">
    <property type="entry name" value="HTH-TYPE TRANSCRIPTIONAL REGULATOR RUTR"/>
    <property type="match status" value="1"/>
</dbReference>
<dbReference type="InterPro" id="IPR001647">
    <property type="entry name" value="HTH_TetR"/>
</dbReference>
<evidence type="ECO:0000313" key="8">
    <source>
        <dbReference type="Proteomes" id="UP000267164"/>
    </source>
</evidence>
<dbReference type="PROSITE" id="PS50977">
    <property type="entry name" value="HTH_TETR_2"/>
    <property type="match status" value="1"/>
</dbReference>
<dbReference type="RefSeq" id="WP_120737032.1">
    <property type="nucleotide sequence ID" value="NZ_CP032568.1"/>
</dbReference>
<gene>
    <name evidence="7" type="ORF">D7D52_15180</name>
</gene>
<feature type="DNA-binding region" description="H-T-H motif" evidence="4">
    <location>
        <begin position="100"/>
        <end position="119"/>
    </location>
</feature>
<dbReference type="EMBL" id="CP032568">
    <property type="protein sequence ID" value="AYF74977.1"/>
    <property type="molecule type" value="Genomic_DNA"/>
</dbReference>
<keyword evidence="2 4" id="KW-0238">DNA-binding</keyword>
<dbReference type="SUPFAM" id="SSF46689">
    <property type="entry name" value="Homeodomain-like"/>
    <property type="match status" value="1"/>
</dbReference>
<dbReference type="GO" id="GO:0000976">
    <property type="term" value="F:transcription cis-regulatory region binding"/>
    <property type="evidence" value="ECO:0007669"/>
    <property type="project" value="TreeGrafter"/>
</dbReference>
<evidence type="ECO:0000256" key="2">
    <source>
        <dbReference type="ARBA" id="ARBA00023125"/>
    </source>
</evidence>
<dbReference type="AlphaFoldDB" id="A0A386ZCD7"/>
<sequence>MDVPASAPATIAARVTGNLLTAAAKGSAGLGGATDRPPRADVDDRPPRGGVDGTTGTGEHPRRGGTWGGRTQQERRAERRERLIAAGLDIWLENGWAAVTMRGVCTRAGLNDRYFYEHFADRDDLLGAVWDEVGFQVLAELSTVVAENLAHPALGILHLAVARAVALQSDGPARILFGDHAGSRVLEQRRTALLTESTDLLIATARPYLRPGVDETDLRMGVLMGIGGFIELLTAWRTGTITTDAARIVHHVSRTADLLGAQYLALPD</sequence>
<dbReference type="Gene3D" id="1.10.357.10">
    <property type="entry name" value="Tetracycline Repressor, domain 2"/>
    <property type="match status" value="1"/>
</dbReference>
<keyword evidence="1" id="KW-0805">Transcription regulation</keyword>
<feature type="region of interest" description="Disordered" evidence="5">
    <location>
        <begin position="26"/>
        <end position="76"/>
    </location>
</feature>
<evidence type="ECO:0000256" key="1">
    <source>
        <dbReference type="ARBA" id="ARBA00023015"/>
    </source>
</evidence>
<organism evidence="7 8">
    <name type="scientific">Nocardia yunnanensis</name>
    <dbReference type="NCBI Taxonomy" id="2382165"/>
    <lineage>
        <taxon>Bacteria</taxon>
        <taxon>Bacillati</taxon>
        <taxon>Actinomycetota</taxon>
        <taxon>Actinomycetes</taxon>
        <taxon>Mycobacteriales</taxon>
        <taxon>Nocardiaceae</taxon>
        <taxon>Nocardia</taxon>
    </lineage>
</organism>
<accession>A0A386ZCD7</accession>
<dbReference type="InterPro" id="IPR050109">
    <property type="entry name" value="HTH-type_TetR-like_transc_reg"/>
</dbReference>
<dbReference type="GO" id="GO:0003700">
    <property type="term" value="F:DNA-binding transcription factor activity"/>
    <property type="evidence" value="ECO:0007669"/>
    <property type="project" value="TreeGrafter"/>
</dbReference>
<evidence type="ECO:0000256" key="5">
    <source>
        <dbReference type="SAM" id="MobiDB-lite"/>
    </source>
</evidence>
<feature type="domain" description="HTH tetR-type" evidence="6">
    <location>
        <begin position="77"/>
        <end position="137"/>
    </location>
</feature>
<evidence type="ECO:0000313" key="7">
    <source>
        <dbReference type="EMBL" id="AYF74977.1"/>
    </source>
</evidence>
<dbReference type="Proteomes" id="UP000267164">
    <property type="component" value="Chromosome"/>
</dbReference>
<evidence type="ECO:0000256" key="4">
    <source>
        <dbReference type="PROSITE-ProRule" id="PRU00335"/>
    </source>
</evidence>
<dbReference type="Pfam" id="PF00440">
    <property type="entry name" value="TetR_N"/>
    <property type="match status" value="1"/>
</dbReference>
<dbReference type="KEGG" id="nyu:D7D52_15180"/>
<dbReference type="PANTHER" id="PTHR30055:SF234">
    <property type="entry name" value="HTH-TYPE TRANSCRIPTIONAL REGULATOR BETI"/>
    <property type="match status" value="1"/>
</dbReference>
<evidence type="ECO:0000259" key="6">
    <source>
        <dbReference type="PROSITE" id="PS50977"/>
    </source>
</evidence>
<keyword evidence="8" id="KW-1185">Reference proteome</keyword>
<reference evidence="7 8" key="1">
    <citation type="submission" date="2018-09" db="EMBL/GenBank/DDBJ databases">
        <title>Nocardia yunnanensis sp. nov., an actinomycete isolated from a soil sample.</title>
        <authorList>
            <person name="Zhang J."/>
        </authorList>
    </citation>
    <scope>NUCLEOTIDE SEQUENCE [LARGE SCALE GENOMIC DNA]</scope>
    <source>
        <strain evidence="7 8">CFHS0054</strain>
    </source>
</reference>
<dbReference type="OrthoDB" id="4802216at2"/>